<accession>A0A7C8GRJ2</accession>
<reference evidence="2 3" key="1">
    <citation type="submission" date="2019-10" db="EMBL/GenBank/DDBJ databases">
        <title>Gracilibacillus sp. nov. isolated from rice seeds.</title>
        <authorList>
            <person name="He S."/>
        </authorList>
    </citation>
    <scope>NUCLEOTIDE SEQUENCE [LARGE SCALE GENOMIC DNA]</scope>
    <source>
        <strain evidence="2 3">TD8</strain>
    </source>
</reference>
<keyword evidence="1" id="KW-0472">Membrane</keyword>
<dbReference type="Proteomes" id="UP000480246">
    <property type="component" value="Unassembled WGS sequence"/>
</dbReference>
<feature type="transmembrane region" description="Helical" evidence="1">
    <location>
        <begin position="31"/>
        <end position="48"/>
    </location>
</feature>
<feature type="transmembrane region" description="Helical" evidence="1">
    <location>
        <begin position="270"/>
        <end position="303"/>
    </location>
</feature>
<keyword evidence="1" id="KW-1133">Transmembrane helix</keyword>
<feature type="transmembrane region" description="Helical" evidence="1">
    <location>
        <begin position="202"/>
        <end position="226"/>
    </location>
</feature>
<comment type="caution">
    <text evidence="2">The sequence shown here is derived from an EMBL/GenBank/DDBJ whole genome shotgun (WGS) entry which is preliminary data.</text>
</comment>
<evidence type="ECO:0000313" key="3">
    <source>
        <dbReference type="Proteomes" id="UP000480246"/>
    </source>
</evidence>
<evidence type="ECO:0000256" key="1">
    <source>
        <dbReference type="SAM" id="Phobius"/>
    </source>
</evidence>
<protein>
    <recommendedName>
        <fullName evidence="4">TRAP C4-dicarboxylate transport system permease DctM subunit domain-containing protein</fullName>
    </recommendedName>
</protein>
<evidence type="ECO:0008006" key="4">
    <source>
        <dbReference type="Google" id="ProtNLM"/>
    </source>
</evidence>
<dbReference type="RefSeq" id="WP_153406199.1">
    <property type="nucleotide sequence ID" value="NZ_ML762442.1"/>
</dbReference>
<name>A0A7C8GRJ2_9BACI</name>
<feature type="transmembrane region" description="Helical" evidence="1">
    <location>
        <begin position="127"/>
        <end position="154"/>
    </location>
</feature>
<evidence type="ECO:0000313" key="2">
    <source>
        <dbReference type="EMBL" id="KAB8127457.1"/>
    </source>
</evidence>
<feature type="transmembrane region" description="Helical" evidence="1">
    <location>
        <begin position="407"/>
        <end position="431"/>
    </location>
</feature>
<gene>
    <name evidence="2" type="ORF">F9U64_17575</name>
</gene>
<proteinExistence type="predicted"/>
<organism evidence="2 3">
    <name type="scientific">Gracilibacillus oryzae</name>
    <dbReference type="NCBI Taxonomy" id="1672701"/>
    <lineage>
        <taxon>Bacteria</taxon>
        <taxon>Bacillati</taxon>
        <taxon>Bacillota</taxon>
        <taxon>Bacilli</taxon>
        <taxon>Bacillales</taxon>
        <taxon>Bacillaceae</taxon>
        <taxon>Gracilibacillus</taxon>
    </lineage>
</organism>
<feature type="transmembrane region" description="Helical" evidence="1">
    <location>
        <begin position="85"/>
        <end position="104"/>
    </location>
</feature>
<feature type="transmembrane region" description="Helical" evidence="1">
    <location>
        <begin position="362"/>
        <end position="395"/>
    </location>
</feature>
<feature type="transmembrane region" description="Helical" evidence="1">
    <location>
        <begin position="324"/>
        <end position="342"/>
    </location>
</feature>
<keyword evidence="3" id="KW-1185">Reference proteome</keyword>
<feature type="transmembrane region" description="Helical" evidence="1">
    <location>
        <begin position="451"/>
        <end position="469"/>
    </location>
</feature>
<feature type="transmembrane region" description="Helical" evidence="1">
    <location>
        <begin position="7"/>
        <end position="25"/>
    </location>
</feature>
<keyword evidence="1" id="KW-0812">Transmembrane</keyword>
<dbReference type="AlphaFoldDB" id="A0A7C8GRJ2"/>
<dbReference type="EMBL" id="WEID01000091">
    <property type="protein sequence ID" value="KAB8127457.1"/>
    <property type="molecule type" value="Genomic_DNA"/>
</dbReference>
<dbReference type="OrthoDB" id="2813114at2"/>
<feature type="transmembrane region" description="Helical" evidence="1">
    <location>
        <begin position="55"/>
        <end position="73"/>
    </location>
</feature>
<sequence>MHRIASTGLKFSIIFYTVIHFYTYFSPSRVGHIGLVISGFFLLLFTVLKRPVLQIKMPLGLVLVGLLIMIYQGNSIITELENGLLLMRNMIGLLIVVPMISWVLHEERYIESFMGYAHKFLNTSRKFYFGIISFTQIIAYFLLFGSITMMYQFVSYILKNEKGEAWENFKSTPLLRGFGLSVMWVVSIPSFAYVVEIMGASLGISIIQGLLISFAGIILAIGFSYFEEKHYSISFTSGLEKEIEDVLAHTEDISKMKHNVWEFLLLFITLFGSIFVIQALVSIELLVLIPLTVLVWIMVYYLYKRRPEKLLANAKTFYQKGMEHQAYQLCVMLGAGLLIYSLNQTNFAQTIVDSIYSLQRVFPFLNLLYLLPFIVILLGFVGLGPLTVMVLVGGILETIKLPYPPELVVLAITSGSAISIMLSPLIMPVIALSSVNGLNPFKNGIHFNWKYTIAFYILVQLYIQVRVFFGV</sequence>